<name>A0A059FZ35_9PROT</name>
<dbReference type="InterPro" id="IPR051598">
    <property type="entry name" value="TSUP/Inactive_protease-like"/>
</dbReference>
<dbReference type="PATRIC" id="fig|1280951.3.peg.891"/>
<keyword evidence="4 5" id="KW-0472">Membrane</keyword>
<proteinExistence type="inferred from homology"/>
<accession>A0A059FZ35</accession>
<feature type="transmembrane region" description="Helical" evidence="5">
    <location>
        <begin position="169"/>
        <end position="190"/>
    </location>
</feature>
<dbReference type="EMBL" id="ARYI01000002">
    <property type="protein sequence ID" value="KCZ95979.1"/>
    <property type="molecule type" value="Genomic_DNA"/>
</dbReference>
<keyword evidence="5" id="KW-1003">Cell membrane</keyword>
<gene>
    <name evidence="6" type="ORF">HHI_04372</name>
</gene>
<evidence type="ECO:0000313" key="6">
    <source>
        <dbReference type="EMBL" id="KCZ95979.1"/>
    </source>
</evidence>
<evidence type="ECO:0000313" key="7">
    <source>
        <dbReference type="Proteomes" id="UP000025061"/>
    </source>
</evidence>
<feature type="transmembrane region" description="Helical" evidence="5">
    <location>
        <begin position="202"/>
        <end position="222"/>
    </location>
</feature>
<dbReference type="GO" id="GO:0005886">
    <property type="term" value="C:plasma membrane"/>
    <property type="evidence" value="ECO:0007669"/>
    <property type="project" value="UniProtKB-SubCell"/>
</dbReference>
<feature type="transmembrane region" description="Helical" evidence="5">
    <location>
        <begin position="38"/>
        <end position="62"/>
    </location>
</feature>
<comment type="similarity">
    <text evidence="5">Belongs to the 4-toluene sulfonate uptake permease (TSUP) (TC 2.A.102) family.</text>
</comment>
<evidence type="ECO:0000256" key="3">
    <source>
        <dbReference type="ARBA" id="ARBA00022989"/>
    </source>
</evidence>
<dbReference type="InterPro" id="IPR002781">
    <property type="entry name" value="TM_pro_TauE-like"/>
</dbReference>
<sequence length="256" mass="26779">MSLGLGLLFFITAALYASVGFGGGSTYNALLVLHGTDYRILPAIALVCNILVVTGGVIRFHLTKQLSLRRLMPFLITSIPAAWLGGRLPVPETVFVGLLGAALLVSGLYLAFERAPPETAPPTGAPPPGLISYATGAAIGLLSGLVGIGGGIFLAPVLYFLGWGTPRQIAAASSLFILVNSVSGLAGQVTKLQDTDVLHLAMPYWPLLPLVVIGGQIGSWMASQKLQPRIVKRLTAVLLLYVAARLLFTLAGQLTP</sequence>
<dbReference type="PANTHER" id="PTHR43701:SF5">
    <property type="entry name" value="MEMBRANE TRANSPORTER PROTEIN-RELATED"/>
    <property type="match status" value="1"/>
</dbReference>
<keyword evidence="3 5" id="KW-1133">Transmembrane helix</keyword>
<dbReference type="RefSeq" id="WP_011646085.1">
    <property type="nucleotide sequence ID" value="NZ_ARYI01000002.1"/>
</dbReference>
<reference evidence="6 7" key="1">
    <citation type="submission" date="2013-04" db="EMBL/GenBank/DDBJ databases">
        <title>Hyphomonas hirschiana VP5 Genome Sequencing.</title>
        <authorList>
            <person name="Lai Q."/>
            <person name="Shao Z."/>
        </authorList>
    </citation>
    <scope>NUCLEOTIDE SEQUENCE [LARGE SCALE GENOMIC DNA]</scope>
    <source>
        <strain evidence="6 7">VP5</strain>
    </source>
</reference>
<keyword evidence="7" id="KW-1185">Reference proteome</keyword>
<comment type="caution">
    <text evidence="6">The sequence shown here is derived from an EMBL/GenBank/DDBJ whole genome shotgun (WGS) entry which is preliminary data.</text>
</comment>
<evidence type="ECO:0000256" key="4">
    <source>
        <dbReference type="ARBA" id="ARBA00023136"/>
    </source>
</evidence>
<dbReference type="PANTHER" id="PTHR43701">
    <property type="entry name" value="MEMBRANE TRANSPORTER PROTEIN MJ0441-RELATED"/>
    <property type="match status" value="1"/>
</dbReference>
<dbReference type="Pfam" id="PF01925">
    <property type="entry name" value="TauE"/>
    <property type="match status" value="1"/>
</dbReference>
<evidence type="ECO:0000256" key="2">
    <source>
        <dbReference type="ARBA" id="ARBA00022692"/>
    </source>
</evidence>
<dbReference type="AlphaFoldDB" id="A0A059FZ35"/>
<feature type="transmembrane region" description="Helical" evidence="5">
    <location>
        <begin position="93"/>
        <end position="112"/>
    </location>
</feature>
<organism evidence="6 7">
    <name type="scientific">Hyphomonas hirschiana VP5</name>
    <dbReference type="NCBI Taxonomy" id="1280951"/>
    <lineage>
        <taxon>Bacteria</taxon>
        <taxon>Pseudomonadati</taxon>
        <taxon>Pseudomonadota</taxon>
        <taxon>Alphaproteobacteria</taxon>
        <taxon>Hyphomonadales</taxon>
        <taxon>Hyphomonadaceae</taxon>
        <taxon>Hyphomonas</taxon>
    </lineage>
</organism>
<keyword evidence="2 5" id="KW-0812">Transmembrane</keyword>
<comment type="subcellular location">
    <subcellularLocation>
        <location evidence="5">Cell membrane</location>
        <topology evidence="5">Multi-pass membrane protein</topology>
    </subcellularLocation>
    <subcellularLocation>
        <location evidence="1">Membrane</location>
        <topology evidence="1">Multi-pass membrane protein</topology>
    </subcellularLocation>
</comment>
<protein>
    <recommendedName>
        <fullName evidence="5">Probable membrane transporter protein</fullName>
    </recommendedName>
</protein>
<dbReference type="Proteomes" id="UP000025061">
    <property type="component" value="Unassembled WGS sequence"/>
</dbReference>
<evidence type="ECO:0000256" key="5">
    <source>
        <dbReference type="RuleBase" id="RU363041"/>
    </source>
</evidence>
<feature type="transmembrane region" description="Helical" evidence="5">
    <location>
        <begin position="234"/>
        <end position="254"/>
    </location>
</feature>
<evidence type="ECO:0000256" key="1">
    <source>
        <dbReference type="ARBA" id="ARBA00004141"/>
    </source>
</evidence>
<feature type="transmembrane region" description="Helical" evidence="5">
    <location>
        <begin position="132"/>
        <end position="162"/>
    </location>
</feature>
<dbReference type="OrthoDB" id="560496at2"/>